<feature type="domain" description="AIR9-like A9" evidence="2">
    <location>
        <begin position="433"/>
        <end position="509"/>
    </location>
</feature>
<feature type="compositionally biased region" description="Low complexity" evidence="1">
    <location>
        <begin position="83"/>
        <end position="93"/>
    </location>
</feature>
<keyword evidence="5" id="KW-1185">Reference proteome</keyword>
<dbReference type="FunFam" id="2.60.40.2700:FF:000002">
    <property type="entry name" value="187-kDa microtubule-associated protein AIR9"/>
    <property type="match status" value="1"/>
</dbReference>
<dbReference type="Gene3D" id="2.60.40.2700">
    <property type="match status" value="2"/>
</dbReference>
<evidence type="ECO:0000256" key="1">
    <source>
        <dbReference type="SAM" id="MobiDB-lite"/>
    </source>
</evidence>
<feature type="domain" description="AIR9-like A9" evidence="2">
    <location>
        <begin position="1221"/>
        <end position="1288"/>
    </location>
</feature>
<reference evidence="4" key="2">
    <citation type="submission" date="2018-05" db="EMBL/GenBank/DDBJ databases">
        <title>OpunRS2 (Oryza punctata Reference Sequence Version 2).</title>
        <authorList>
            <person name="Zhang J."/>
            <person name="Kudrna D."/>
            <person name="Lee S."/>
            <person name="Talag J."/>
            <person name="Welchert J."/>
            <person name="Wing R.A."/>
        </authorList>
    </citation>
    <scope>NUCLEOTIDE SEQUENCE [LARGE SCALE GENOMIC DNA]</scope>
</reference>
<protein>
    <submittedName>
        <fullName evidence="4">Uncharacterized protein</fullName>
    </submittedName>
</protein>
<feature type="compositionally biased region" description="Low complexity" evidence="1">
    <location>
        <begin position="148"/>
        <end position="192"/>
    </location>
</feature>
<feature type="region of interest" description="Disordered" evidence="1">
    <location>
        <begin position="1"/>
        <end position="214"/>
    </location>
</feature>
<accession>A0A0E0LH59</accession>
<dbReference type="Pfam" id="PF23197">
    <property type="entry name" value="IG_AIR9"/>
    <property type="match status" value="10"/>
</dbReference>
<dbReference type="InterPro" id="IPR056284">
    <property type="entry name" value="AIR9-like_A9"/>
</dbReference>
<evidence type="ECO:0000259" key="2">
    <source>
        <dbReference type="Pfam" id="PF23197"/>
    </source>
</evidence>
<dbReference type="InterPro" id="IPR001611">
    <property type="entry name" value="Leu-rich_rpt"/>
</dbReference>
<proteinExistence type="predicted"/>
<evidence type="ECO:0000313" key="5">
    <source>
        <dbReference type="Proteomes" id="UP000026962"/>
    </source>
</evidence>
<dbReference type="PANTHER" id="PTHR31149">
    <property type="entry name" value="EXPRESSED PROTEIN"/>
    <property type="match status" value="1"/>
</dbReference>
<dbReference type="Pfam" id="PF23218">
    <property type="entry name" value="PH_AIR9"/>
    <property type="match status" value="1"/>
</dbReference>
<dbReference type="EnsemblPlants" id="OPUNC07G03040.2">
    <property type="protein sequence ID" value="OPUNC07G03040.2"/>
    <property type="gene ID" value="OPUNC07G03040"/>
</dbReference>
<feature type="domain" description="AIR9-like A9" evidence="2">
    <location>
        <begin position="819"/>
        <end position="903"/>
    </location>
</feature>
<dbReference type="InterPro" id="IPR056287">
    <property type="entry name" value="PH_AIR9"/>
</dbReference>
<dbReference type="SUPFAM" id="SSF52058">
    <property type="entry name" value="L domain-like"/>
    <property type="match status" value="1"/>
</dbReference>
<feature type="domain" description="AIR9-like A9" evidence="2">
    <location>
        <begin position="1111"/>
        <end position="1197"/>
    </location>
</feature>
<reference evidence="4" key="1">
    <citation type="submission" date="2015-04" db="UniProtKB">
        <authorList>
            <consortium name="EnsemblPlants"/>
        </authorList>
    </citation>
    <scope>IDENTIFICATION</scope>
</reference>
<dbReference type="Gene3D" id="3.80.10.10">
    <property type="entry name" value="Ribonuclease Inhibitor"/>
    <property type="match status" value="1"/>
</dbReference>
<feature type="domain" description="AIR9 PH-like" evidence="3">
    <location>
        <begin position="1525"/>
        <end position="1621"/>
    </location>
</feature>
<feature type="domain" description="AIR9-like A9" evidence="2">
    <location>
        <begin position="529"/>
        <end position="613"/>
    </location>
</feature>
<dbReference type="Proteomes" id="UP000026962">
    <property type="component" value="Chromosome 7"/>
</dbReference>
<feature type="compositionally biased region" description="Low complexity" evidence="1">
    <location>
        <begin position="49"/>
        <end position="62"/>
    </location>
</feature>
<feature type="domain" description="AIR9-like A9" evidence="2">
    <location>
        <begin position="1013"/>
        <end position="1096"/>
    </location>
</feature>
<dbReference type="InterPro" id="IPR032675">
    <property type="entry name" value="LRR_dom_sf"/>
</dbReference>
<evidence type="ECO:0000259" key="3">
    <source>
        <dbReference type="Pfam" id="PF23218"/>
    </source>
</evidence>
<dbReference type="PROSITE" id="PS51450">
    <property type="entry name" value="LRR"/>
    <property type="match status" value="3"/>
</dbReference>
<organism evidence="4">
    <name type="scientific">Oryza punctata</name>
    <name type="common">Red rice</name>
    <dbReference type="NCBI Taxonomy" id="4537"/>
    <lineage>
        <taxon>Eukaryota</taxon>
        <taxon>Viridiplantae</taxon>
        <taxon>Streptophyta</taxon>
        <taxon>Embryophyta</taxon>
        <taxon>Tracheophyta</taxon>
        <taxon>Spermatophyta</taxon>
        <taxon>Magnoliopsida</taxon>
        <taxon>Liliopsida</taxon>
        <taxon>Poales</taxon>
        <taxon>Poaceae</taxon>
        <taxon>BOP clade</taxon>
        <taxon>Oryzoideae</taxon>
        <taxon>Oryzeae</taxon>
        <taxon>Oryzinae</taxon>
        <taxon>Oryza</taxon>
    </lineage>
</organism>
<feature type="compositionally biased region" description="Basic and acidic residues" evidence="1">
    <location>
        <begin position="114"/>
        <end position="132"/>
    </location>
</feature>
<evidence type="ECO:0000313" key="4">
    <source>
        <dbReference type="EnsemblPlants" id="OPUNC07G03040.2"/>
    </source>
</evidence>
<name>A0A0E0LH59_ORYPU</name>
<feature type="domain" description="AIR9-like A9" evidence="2">
    <location>
        <begin position="1410"/>
        <end position="1495"/>
    </location>
</feature>
<feature type="domain" description="AIR9-like A9" evidence="2">
    <location>
        <begin position="717"/>
        <end position="807"/>
    </location>
</feature>
<feature type="domain" description="AIR9-like A9" evidence="2">
    <location>
        <begin position="919"/>
        <end position="999"/>
    </location>
</feature>
<feature type="compositionally biased region" description="Low complexity" evidence="1">
    <location>
        <begin position="103"/>
        <end position="113"/>
    </location>
</feature>
<feature type="domain" description="AIR9-like A9" evidence="2">
    <location>
        <begin position="622"/>
        <end position="707"/>
    </location>
</feature>
<feature type="compositionally biased region" description="Polar residues" evidence="1">
    <location>
        <begin position="68"/>
        <end position="82"/>
    </location>
</feature>
<dbReference type="PANTHER" id="PTHR31149:SF11">
    <property type="entry name" value="187-KDA MICROTUBULE-ASSOCIATED PROTEIN AIR9"/>
    <property type="match status" value="1"/>
</dbReference>
<sequence length="1634" mass="179960">MEAPPEISKPADGKPSKTRLSAPTGRFALGTASSIKKRTDVAPSAELGMSRSSLTKSTSSMSAAPVQRRSSTGSAGKQQDNGSSVVVKKVSPSLSDGVKKSKPVSASMVSSKSSLEKKSSVQSERAKADSMKKPSVKPSPISTLKKVSSLTENSSSSASSSFRRAASNATLNSPRSPSVTSSVTKKVGSRTSSMDKGSSMPIRRKGSTADSRDSRFMMLPQVDLKASDEVRLDSRGHRVRTLKQLRLTPVLEFVYLRDNRLSSLEGIEILKGVKVLDLSFNDFKLPGFEPLENCKFLQQLYLAGNQITSLATLPELPNLEVLAASRNKISILKGFPHLPSLEHLRVEDNPLLEIPHLEAASILLVGPTLKKFNDRDLNPDEAEIAKQYPAHTAICIRDGWEFCSPELAADSTFSFLLEQWKNKLPQDLIVERAHVDHPFEEDPCHCHFSFTNQCDEGELVLKYQWFIGGKTPTDFVPLPEELSEVYWPKREDVGRCLKVECTLILNDAEFPPIFAVSLPVSPGTGCPKVINLTVHGDLVEGNVLRGVPEIAWCGGTPGKGVARRRWNGNAVVIDGAERMEYQLTLDDIDSSLVFMYTPVTEDGVKGEPQCTMTDFVKAAAPSVSSVHVVGDIVEDNTIKGKGKYFGGKEGLSKFLWFREKENGEFLLVLSNSVEYTLMKEDVDRRLKFVYVPINLEGQEGEAAYAMTDAVKKAPPKVLDLKIVGEAREGSKVSATATVKGGTEGFSRVQWFKGSSSKILNEHELEVLTTSKVSKTFRIPLSAVGYYIVAKFTPMAPDGETGEPAYAVSADVVEMLPPSLNFLTVTGEFSEGQMLTASYGYIGGHEGNSLYSWHLHETEDDEGSLISEASGLLQYQVTKEAIGKFLSFKCIPIRNDGILGEPRVFTRKDRVTPGRPTLLSLELIGEAIEGTTMVANRRYWGGEEGDTIFRWILTSSDGTQKEIEGATGSSYTLNCNDIGYYISVLCEPVRSDGVHGPLVSTEESGPILPGPPTCLSLELAGPMVEGGCLTFHAEYTGGFKGVCIQEWFRLHSDGRKEKLTTDECLDLTLDDVDSRIELIFTPVRDDGLQGSHKSVLSDTILPGDPKGVNLVLPECFQDNEISPIKTYFGGKEGTGKYTWYRTKEKLDNLEPDLVASCSEVVGVNLMYKPSLDDVGFYLILHWVPARYDGEIGDPLVAVTSDPVMAAFPSVSDVHLKQKSSSLYSGTGVYYGGYEGSSLYKWYRESSDGTRDCIDGADLITYEVTDADYSCRLLFGYIPVRSDGIIGEERLSEPSDIILPELLKIEALSFKGNQVERETLTIVEQIPSNAVQQHLWRNYKKEITYQWFASNGSEVDQTFELLPIQCSRSYKVCFEDIGRCLKCECSVSDVFGRSSELISAVTAPILPGKPKIEKLEIEGRGFHTNLYAVRGTYSGGKEGKSKIQWLRSMVGSPDLISIPGEIGRTYEANVDDVGYRLVIIYTPVREDGVEGQPISASTEPIAVEPEIYKEVKQKLDDGSVKFEVLCDKDRTPKKAQVMGHLERRILEVNRKRIKVVKPGSKASFPTTEVRGTYVPPFHVELYRNDQHRFKIVVDGESEVDLMVQTRHMRDVIILVIRGLAQKFNSTSLNSLLKIEA</sequence>
<dbReference type="Gramene" id="OPUNC07G03040.2">
    <property type="protein sequence ID" value="OPUNC07G03040.2"/>
    <property type="gene ID" value="OPUNC07G03040"/>
</dbReference>